<dbReference type="PROSITE" id="PS50089">
    <property type="entry name" value="ZF_RING_2"/>
    <property type="match status" value="2"/>
</dbReference>
<dbReference type="SUPFAM" id="SSF57850">
    <property type="entry name" value="RING/U-box"/>
    <property type="match status" value="2"/>
</dbReference>
<dbReference type="InterPro" id="IPR027370">
    <property type="entry name" value="Znf-RING_euk"/>
</dbReference>
<dbReference type="Gene3D" id="3.30.40.10">
    <property type="entry name" value="Zinc/RING finger domain, C3HC4 (zinc finger)"/>
    <property type="match status" value="2"/>
</dbReference>
<feature type="domain" description="RING-type" evidence="5">
    <location>
        <begin position="145"/>
        <end position="187"/>
    </location>
</feature>
<dbReference type="InterPro" id="IPR001841">
    <property type="entry name" value="Znf_RING"/>
</dbReference>
<dbReference type="CTD" id="140545"/>
<keyword evidence="2 4" id="KW-0863">Zinc-finger</keyword>
<dbReference type="GeneID" id="117541235"/>
<accession>A0A6P8TJU4</accession>
<dbReference type="OrthoDB" id="8062037at2759"/>
<dbReference type="InterPro" id="IPR000048">
    <property type="entry name" value="IQ_motif_EF-hand-BS"/>
</dbReference>
<evidence type="ECO:0000256" key="2">
    <source>
        <dbReference type="ARBA" id="ARBA00022771"/>
    </source>
</evidence>
<evidence type="ECO:0000256" key="4">
    <source>
        <dbReference type="PROSITE-ProRule" id="PRU00175"/>
    </source>
</evidence>
<evidence type="ECO:0000313" key="6">
    <source>
        <dbReference type="Proteomes" id="UP000515161"/>
    </source>
</evidence>
<dbReference type="KEGG" id="gacu:117541235"/>
<dbReference type="PROSITE" id="PS50096">
    <property type="entry name" value="IQ"/>
    <property type="match status" value="1"/>
</dbReference>
<name>A0A6P8TJU4_GYMAC</name>
<dbReference type="AlphaFoldDB" id="A0A6P8TJU4"/>
<keyword evidence="6" id="KW-1185">Reference proteome</keyword>
<dbReference type="CDD" id="cd16677">
    <property type="entry name" value="RING-H2_RNF32_rpt1"/>
    <property type="match status" value="1"/>
</dbReference>
<evidence type="ECO:0000259" key="5">
    <source>
        <dbReference type="PROSITE" id="PS50089"/>
    </source>
</evidence>
<evidence type="ECO:0000256" key="3">
    <source>
        <dbReference type="ARBA" id="ARBA00022833"/>
    </source>
</evidence>
<dbReference type="RefSeq" id="XP_034064303.1">
    <property type="nucleotide sequence ID" value="XM_034208412.1"/>
</dbReference>
<dbReference type="PANTHER" id="PTHR14991">
    <property type="entry name" value="RING FINGER PROTEIN 32"/>
    <property type="match status" value="1"/>
</dbReference>
<dbReference type="GO" id="GO:0008270">
    <property type="term" value="F:zinc ion binding"/>
    <property type="evidence" value="ECO:0007669"/>
    <property type="project" value="UniProtKB-KW"/>
</dbReference>
<dbReference type="Proteomes" id="UP000515161">
    <property type="component" value="Unplaced"/>
</dbReference>
<keyword evidence="3" id="KW-0862">Zinc</keyword>
<dbReference type="Pfam" id="PF00612">
    <property type="entry name" value="IQ"/>
    <property type="match status" value="1"/>
</dbReference>
<dbReference type="CDD" id="cd23767">
    <property type="entry name" value="IQCD"/>
    <property type="match status" value="1"/>
</dbReference>
<organism evidence="6 7">
    <name type="scientific">Gymnodraco acuticeps</name>
    <name type="common">Antarctic dragonfish</name>
    <dbReference type="NCBI Taxonomy" id="8218"/>
    <lineage>
        <taxon>Eukaryota</taxon>
        <taxon>Metazoa</taxon>
        <taxon>Chordata</taxon>
        <taxon>Craniata</taxon>
        <taxon>Vertebrata</taxon>
        <taxon>Euteleostomi</taxon>
        <taxon>Actinopterygii</taxon>
        <taxon>Neopterygii</taxon>
        <taxon>Teleostei</taxon>
        <taxon>Neoteleostei</taxon>
        <taxon>Acanthomorphata</taxon>
        <taxon>Eupercaria</taxon>
        <taxon>Perciformes</taxon>
        <taxon>Notothenioidei</taxon>
        <taxon>Bathydraconidae</taxon>
        <taxon>Gymnodraco</taxon>
    </lineage>
</organism>
<keyword evidence="1" id="KW-0479">Metal-binding</keyword>
<dbReference type="SMART" id="SM00184">
    <property type="entry name" value="RING"/>
    <property type="match status" value="2"/>
</dbReference>
<dbReference type="Pfam" id="PF00097">
    <property type="entry name" value="zf-C3HC4"/>
    <property type="match status" value="1"/>
</dbReference>
<dbReference type="PANTHER" id="PTHR14991:SF0">
    <property type="entry name" value="RING FINGER PROTEIN 32"/>
    <property type="match status" value="1"/>
</dbReference>
<dbReference type="Pfam" id="PF13445">
    <property type="entry name" value="zf-RING_UBOX"/>
    <property type="match status" value="1"/>
</dbReference>
<reference evidence="7" key="1">
    <citation type="submission" date="2025-08" db="UniProtKB">
        <authorList>
            <consortium name="RefSeq"/>
        </authorList>
    </citation>
    <scope>IDENTIFICATION</scope>
</reference>
<sequence length="375" mass="43120">MRSSPVYFGSAERGQTASFLSLLHTGSSRCVPSHGLASKASNKLVITSAAFQDHITRSLLFPHFSPEDPLWKCKWKSTRKRVEVNGLQTPDQQEETEYVLDSAPPPLTLAQKLGLVASPAEKLTEEDWTRVKMRSVHHGDSAQPCSICREEFHLHPQVLLSCSHVYHRACLQAFERFSGRKCCSMCRKDQYETRVIHDAAHLFRHQCATRLQACWRGCVARKRYRELRKSFCPKDKRLRRQFFEAKLQELNDSFVRYCHTDTEAFLSEINRSLSSSRRVFEQLKRKHISEPQEDDWDRIHSQVIQRGVKDCPICLTALSIAPEAGSSSQSQRRHTVTLSCSHLFHQICLEAFESFSTESRPSCPLCRSAYYKKLT</sequence>
<dbReference type="InParanoid" id="A0A6P8TJU4"/>
<dbReference type="InterPro" id="IPR013083">
    <property type="entry name" value="Znf_RING/FYVE/PHD"/>
</dbReference>
<evidence type="ECO:0000256" key="1">
    <source>
        <dbReference type="ARBA" id="ARBA00022723"/>
    </source>
</evidence>
<dbReference type="Gene3D" id="1.20.5.190">
    <property type="match status" value="1"/>
</dbReference>
<dbReference type="CDD" id="cd16678">
    <property type="entry name" value="RING-H2_RNF32_rpt2"/>
    <property type="match status" value="1"/>
</dbReference>
<dbReference type="InterPro" id="IPR042862">
    <property type="entry name" value="RNF32"/>
</dbReference>
<protein>
    <submittedName>
        <fullName evidence="7">RING finger protein 32</fullName>
    </submittedName>
</protein>
<proteinExistence type="predicted"/>
<gene>
    <name evidence="7" type="primary">rnf32</name>
</gene>
<evidence type="ECO:0000313" key="7">
    <source>
        <dbReference type="RefSeq" id="XP_034064303.1"/>
    </source>
</evidence>
<dbReference type="InterPro" id="IPR018957">
    <property type="entry name" value="Znf_C3HC4_RING-type"/>
</dbReference>
<feature type="domain" description="RING-type" evidence="5">
    <location>
        <begin position="311"/>
        <end position="367"/>
    </location>
</feature>